<dbReference type="AlphaFoldDB" id="A0A0M8MLD0"/>
<gene>
    <name evidence="2" type="ORF">AM493_01795</name>
</gene>
<evidence type="ECO:0000259" key="1">
    <source>
        <dbReference type="Pfam" id="PF12867"/>
    </source>
</evidence>
<name>A0A0M8MLD0_9FLAO</name>
<accession>A0A0M8MLD0</accession>
<organism evidence="2 3">
    <name type="scientific">Flavobacterium akiainvivens</name>
    <dbReference type="NCBI Taxonomy" id="1202724"/>
    <lineage>
        <taxon>Bacteria</taxon>
        <taxon>Pseudomonadati</taxon>
        <taxon>Bacteroidota</taxon>
        <taxon>Flavobacteriia</taxon>
        <taxon>Flavobacteriales</taxon>
        <taxon>Flavobacteriaceae</taxon>
        <taxon>Flavobacterium</taxon>
    </lineage>
</organism>
<keyword evidence="3" id="KW-1185">Reference proteome</keyword>
<dbReference type="SUPFAM" id="SSF109854">
    <property type="entry name" value="DinB/YfiT-like putative metalloenzymes"/>
    <property type="match status" value="1"/>
</dbReference>
<dbReference type="STRING" id="1202724.AM493_01795"/>
<dbReference type="PATRIC" id="fig|1202724.3.peg.364"/>
<feature type="domain" description="DinB-like" evidence="1">
    <location>
        <begin position="3"/>
        <end position="155"/>
    </location>
</feature>
<protein>
    <recommendedName>
        <fullName evidence="1">DinB-like domain-containing protein</fullName>
    </recommendedName>
</protein>
<proteinExistence type="predicted"/>
<dbReference type="Gene3D" id="1.20.120.450">
    <property type="entry name" value="dinb family like domain"/>
    <property type="match status" value="1"/>
</dbReference>
<evidence type="ECO:0000313" key="3">
    <source>
        <dbReference type="Proteomes" id="UP000037755"/>
    </source>
</evidence>
<sequence>MQTIEAFAGLPAENLAKNPAPEAWSALQCLEHLNLYAVFYLPEIEKALTNAGTARQQFSSGIIGNMLVNSIIPKENGKKMKTFAAMEPENLGDGQEVLNRFIANQRQLILFLQHAANADLNHRGVAVTFTSLIKLRLGDALRFMVHHHHRHILQAQRALGNTVKS</sequence>
<dbReference type="EMBL" id="LIYD01000005">
    <property type="protein sequence ID" value="KOS08167.1"/>
    <property type="molecule type" value="Genomic_DNA"/>
</dbReference>
<comment type="caution">
    <text evidence="2">The sequence shown here is derived from an EMBL/GenBank/DDBJ whole genome shotgun (WGS) entry which is preliminary data.</text>
</comment>
<evidence type="ECO:0000313" key="2">
    <source>
        <dbReference type="EMBL" id="KOS08167.1"/>
    </source>
</evidence>
<dbReference type="InterPro" id="IPR024775">
    <property type="entry name" value="DinB-like"/>
</dbReference>
<dbReference type="InterPro" id="IPR034660">
    <property type="entry name" value="DinB/YfiT-like"/>
</dbReference>
<reference evidence="2 3" key="1">
    <citation type="submission" date="2015-08" db="EMBL/GenBank/DDBJ databases">
        <title>Whole genome sequence of Flavobacterium akiainvivens IK-1T, from decaying Wikstroemia oahuensis, an endemic Hawaiian shrub.</title>
        <authorList>
            <person name="Wan X."/>
            <person name="Hou S."/>
            <person name="Saito J."/>
            <person name="Donachie S."/>
        </authorList>
    </citation>
    <scope>NUCLEOTIDE SEQUENCE [LARGE SCALE GENOMIC DNA]</scope>
    <source>
        <strain evidence="2 3">IK-1</strain>
    </source>
</reference>
<dbReference type="Pfam" id="PF12867">
    <property type="entry name" value="DinB_2"/>
    <property type="match status" value="1"/>
</dbReference>
<dbReference type="Proteomes" id="UP000037755">
    <property type="component" value="Unassembled WGS sequence"/>
</dbReference>